<dbReference type="Pfam" id="PF03958">
    <property type="entry name" value="Secretin_N"/>
    <property type="match status" value="3"/>
</dbReference>
<dbReference type="InterPro" id="IPR013356">
    <property type="entry name" value="T2SS_GspD"/>
</dbReference>
<comment type="subcellular location">
    <subcellularLocation>
        <location evidence="1 10">Cell outer membrane</location>
    </subcellularLocation>
</comment>
<comment type="caution">
    <text evidence="14">The sequence shown here is derived from an EMBL/GenBank/DDBJ whole genome shotgun (WGS) entry which is preliminary data.</text>
</comment>
<dbReference type="InterPro" id="IPR004846">
    <property type="entry name" value="T2SS/T3SS_dom"/>
</dbReference>
<accession>A0ABQ6TSB8</accession>
<keyword evidence="3 10" id="KW-0813">Transport</keyword>
<dbReference type="PANTHER" id="PTHR30332">
    <property type="entry name" value="PROBABLE GENERAL SECRETION PATHWAY PROTEIN D"/>
    <property type="match status" value="1"/>
</dbReference>
<evidence type="ECO:0000256" key="2">
    <source>
        <dbReference type="ARBA" id="ARBA00006980"/>
    </source>
</evidence>
<evidence type="ECO:0000256" key="5">
    <source>
        <dbReference type="ARBA" id="ARBA00022692"/>
    </source>
</evidence>
<feature type="domain" description="NolW-like" evidence="12">
    <location>
        <begin position="152"/>
        <end position="209"/>
    </location>
</feature>
<organism evidence="14 15">
    <name type="scientific">Oryzomonas sagensis</name>
    <dbReference type="NCBI Taxonomy" id="2603857"/>
    <lineage>
        <taxon>Bacteria</taxon>
        <taxon>Pseudomonadati</taxon>
        <taxon>Thermodesulfobacteriota</taxon>
        <taxon>Desulfuromonadia</taxon>
        <taxon>Geobacterales</taxon>
        <taxon>Geobacteraceae</taxon>
        <taxon>Oryzomonas</taxon>
    </lineage>
</organism>
<dbReference type="InterPro" id="IPR050810">
    <property type="entry name" value="Bact_Secretion_Sys_Channel"/>
</dbReference>
<evidence type="ECO:0000259" key="11">
    <source>
        <dbReference type="Pfam" id="PF00263"/>
    </source>
</evidence>
<keyword evidence="5" id="KW-0812">Transmembrane</keyword>
<reference evidence="14 15" key="1">
    <citation type="journal article" date="2020" name="Microorganisms">
        <title>Description of Three Novel Members in the Family Geobacteraceae, Oryzomonas japonicum gen. nov., sp. nov., Oryzomonas sagensis sp. nov., and Oryzomonas ruber sp. nov.</title>
        <authorList>
            <person name="Xu Z."/>
            <person name="Masuda Y."/>
            <person name="Hayakawa C."/>
            <person name="Ushijima N."/>
            <person name="Kawano K."/>
            <person name="Shiratori Y."/>
            <person name="Senoo K."/>
            <person name="Itoh H."/>
        </authorList>
    </citation>
    <scope>NUCLEOTIDE SEQUENCE [LARGE SCALE GENOMIC DNA]</scope>
    <source>
        <strain evidence="14 15">Red100</strain>
    </source>
</reference>
<gene>
    <name evidence="14" type="primary">gspD</name>
    <name evidence="14" type="ORF">F6V30_03650</name>
</gene>
<evidence type="ECO:0000313" key="14">
    <source>
        <dbReference type="EMBL" id="KAB0671684.1"/>
    </source>
</evidence>
<dbReference type="InterPro" id="IPR038591">
    <property type="entry name" value="NolW-like_sf"/>
</dbReference>
<keyword evidence="8" id="KW-0472">Membrane</keyword>
<evidence type="ECO:0000256" key="6">
    <source>
        <dbReference type="ARBA" id="ARBA00022729"/>
    </source>
</evidence>
<evidence type="ECO:0000313" key="15">
    <source>
        <dbReference type="Proteomes" id="UP000798046"/>
    </source>
</evidence>
<feature type="domain" description="NolW-like" evidence="12">
    <location>
        <begin position="302"/>
        <end position="389"/>
    </location>
</feature>
<feature type="domain" description="Type II/III secretion system secretin-like" evidence="11">
    <location>
        <begin position="466"/>
        <end position="630"/>
    </location>
</feature>
<keyword evidence="7" id="KW-0653">Protein transport</keyword>
<dbReference type="Pfam" id="PF00263">
    <property type="entry name" value="Secretin"/>
    <property type="match status" value="1"/>
</dbReference>
<evidence type="ECO:0000259" key="12">
    <source>
        <dbReference type="Pfam" id="PF03958"/>
    </source>
</evidence>
<dbReference type="PANTHER" id="PTHR30332:SF24">
    <property type="entry name" value="SECRETIN GSPD-RELATED"/>
    <property type="match status" value="1"/>
</dbReference>
<keyword evidence="6" id="KW-0732">Signal</keyword>
<evidence type="ECO:0000256" key="10">
    <source>
        <dbReference type="RuleBase" id="RU004004"/>
    </source>
</evidence>
<dbReference type="PRINTS" id="PR00811">
    <property type="entry name" value="BCTERIALGSPD"/>
</dbReference>
<evidence type="ECO:0000256" key="4">
    <source>
        <dbReference type="ARBA" id="ARBA00022452"/>
    </source>
</evidence>
<dbReference type="EMBL" id="VZRA01000001">
    <property type="protein sequence ID" value="KAB0671684.1"/>
    <property type="molecule type" value="Genomic_DNA"/>
</dbReference>
<evidence type="ECO:0000256" key="9">
    <source>
        <dbReference type="ARBA" id="ARBA00023237"/>
    </source>
</evidence>
<dbReference type="Proteomes" id="UP000798046">
    <property type="component" value="Unassembled WGS sequence"/>
</dbReference>
<comment type="similarity">
    <text evidence="2">Belongs to the bacterial secretin family. GSP D subfamily.</text>
</comment>
<name>A0ABQ6TSB8_9BACT</name>
<dbReference type="Pfam" id="PF21305">
    <property type="entry name" value="type_II_gspD_N0"/>
    <property type="match status" value="1"/>
</dbReference>
<sequence>MPEKENRLPVITIPLLRNNVEACLKQYLIRTFCTLLLAGIVCTPPAFAAHGVVLNFNDVDISTMVKFISDLTGKNFVMDDRVKGKISVYSPSKLSTEEAYNVFTSVLELKGFTVVQSGKVLKVVPSASAKTSGFPLLPSGKRPPVNDSYIAQVIKLENISAQEAIPFLQPLVSKDGSISAFGSSNLLVLDGAINLRKIQDILKIIDTEKTREGIEIIYLKNAAAESAAKTIQQWLTGNESKSGGQPGAATGAATASSGQASVLADQRLNALLVFGSDSIKHAVREMVTKLDVPSPEASNKVNVYYLENTDATEMAKVLDGVIKGMSSAAAATTGQAAGTTAAPQTSPFDSGKVTITADKASNSLVIMASPADYNNLVQVIKKLDRRSKQVFVQVLIAEVTLSKSRQVGLQLGTLGVSSISRYFGVAGYYDPFGVLSTIETATSSISSTSGLSSLSTPANIGAVLQALDSNGLVNVLSTPNILTSDNKEAEIVVGQNVPFQGSSTVSSGVTTTSIERKDVGITLKIKPQVSEGDYIRMDLSQEISAIGSTVTVGSGSTDRITTKRSAKTNVVVKDNEMIVIGGLIQDQDDISESKVPFLGDIPGLGWLFKTKTKSKSKTNLMILLTPHIVKDNADLTAVSDTQRAKFGDAAKKVEPVDVQKEIGAK</sequence>
<keyword evidence="4" id="KW-1134">Transmembrane beta strand</keyword>
<evidence type="ECO:0000256" key="7">
    <source>
        <dbReference type="ARBA" id="ARBA00022927"/>
    </source>
</evidence>
<dbReference type="Gene3D" id="3.30.1370.120">
    <property type="match status" value="3"/>
</dbReference>
<dbReference type="InterPro" id="IPR049371">
    <property type="entry name" value="GspD-like_N0"/>
</dbReference>
<dbReference type="NCBIfam" id="TIGR02517">
    <property type="entry name" value="type_II_gspD"/>
    <property type="match status" value="1"/>
</dbReference>
<feature type="domain" description="NolW-like" evidence="12">
    <location>
        <begin position="215"/>
        <end position="295"/>
    </location>
</feature>
<evidence type="ECO:0000256" key="1">
    <source>
        <dbReference type="ARBA" id="ARBA00004442"/>
    </source>
</evidence>
<evidence type="ECO:0000256" key="8">
    <source>
        <dbReference type="ARBA" id="ARBA00023136"/>
    </source>
</evidence>
<keyword evidence="15" id="KW-1185">Reference proteome</keyword>
<protein>
    <submittedName>
        <fullName evidence="14">Type II secretion system protein GspD</fullName>
    </submittedName>
</protein>
<keyword evidence="9" id="KW-0998">Cell outer membrane</keyword>
<feature type="domain" description="GspD-like N0" evidence="13">
    <location>
        <begin position="54"/>
        <end position="123"/>
    </location>
</feature>
<proteinExistence type="inferred from homology"/>
<dbReference type="InterPro" id="IPR005644">
    <property type="entry name" value="NolW-like"/>
</dbReference>
<evidence type="ECO:0000256" key="3">
    <source>
        <dbReference type="ARBA" id="ARBA00022448"/>
    </source>
</evidence>
<evidence type="ECO:0000259" key="13">
    <source>
        <dbReference type="Pfam" id="PF21305"/>
    </source>
</evidence>
<dbReference type="InterPro" id="IPR001775">
    <property type="entry name" value="GspD/PilQ"/>
</dbReference>